<dbReference type="RefSeq" id="WP_277734223.1">
    <property type="nucleotide sequence ID" value="NZ_CP120733.1"/>
</dbReference>
<keyword evidence="5" id="KW-1185">Reference proteome</keyword>
<feature type="compositionally biased region" description="Basic and acidic residues" evidence="2">
    <location>
        <begin position="254"/>
        <end position="267"/>
    </location>
</feature>
<dbReference type="InterPro" id="IPR053162">
    <property type="entry name" value="DnaD"/>
</dbReference>
<proteinExistence type="inferred from homology"/>
<evidence type="ECO:0000313" key="5">
    <source>
        <dbReference type="Proteomes" id="UP001222800"/>
    </source>
</evidence>
<feature type="domain" description="DnaB/C C-terminal" evidence="3">
    <location>
        <begin position="171"/>
        <end position="242"/>
    </location>
</feature>
<dbReference type="Gene3D" id="1.10.10.630">
    <property type="entry name" value="DnaD domain-like"/>
    <property type="match status" value="1"/>
</dbReference>
<dbReference type="EMBL" id="CP120733">
    <property type="protein sequence ID" value="WFD11986.1"/>
    <property type="molecule type" value="Genomic_DNA"/>
</dbReference>
<dbReference type="InterPro" id="IPR006343">
    <property type="entry name" value="DnaB/C_C"/>
</dbReference>
<comment type="similarity">
    <text evidence="1">Belongs to the DnaB/DnaD family.</text>
</comment>
<protein>
    <submittedName>
        <fullName evidence="4">DnaD domain protein</fullName>
    </submittedName>
</protein>
<evidence type="ECO:0000256" key="2">
    <source>
        <dbReference type="SAM" id="MobiDB-lite"/>
    </source>
</evidence>
<evidence type="ECO:0000256" key="1">
    <source>
        <dbReference type="ARBA" id="ARBA00093462"/>
    </source>
</evidence>
<feature type="compositionally biased region" description="Basic and acidic residues" evidence="2">
    <location>
        <begin position="122"/>
        <end position="132"/>
    </location>
</feature>
<dbReference type="PANTHER" id="PTHR37293">
    <property type="entry name" value="PHAGE REPLICATION PROTEIN-RELATED"/>
    <property type="match status" value="1"/>
</dbReference>
<reference evidence="4 5" key="1">
    <citation type="submission" date="2023-03" db="EMBL/GenBank/DDBJ databases">
        <title>Complete genome sequence of Tepidibacter sp. SWIR-1, isolated from a deep-sea hydrothermal vent.</title>
        <authorList>
            <person name="Li X."/>
        </authorList>
    </citation>
    <scope>NUCLEOTIDE SEQUENCE [LARGE SCALE GENOMIC DNA]</scope>
    <source>
        <strain evidence="4 5">SWIR-1</strain>
    </source>
</reference>
<dbReference type="Proteomes" id="UP001222800">
    <property type="component" value="Chromosome"/>
</dbReference>
<accession>A0ABY8EGT8</accession>
<dbReference type="NCBIfam" id="TIGR01446">
    <property type="entry name" value="DnaD_dom"/>
    <property type="match status" value="1"/>
</dbReference>
<feature type="region of interest" description="Disordered" evidence="2">
    <location>
        <begin position="114"/>
        <end position="148"/>
    </location>
</feature>
<gene>
    <name evidence="4" type="ORF">P4S50_07885</name>
</gene>
<feature type="region of interest" description="Disordered" evidence="2">
    <location>
        <begin position="253"/>
        <end position="282"/>
    </location>
</feature>
<sequence>MKFTINGFSQRRLIKLGLDSTDALILRCFVDFKDTEKMKAEMIENERYYWIKYEWLIQELPILGLKTKDSVYRRLKKMVNAGVLGHKTKKQGGTYSFFKLGKEYYSLISDDYSEVQPDDNSDEKSEGSDEKPIPVGCKSVGGTDEKSDQKIHLQKRSFSSCSSKEFSEIKKVFDQNIHPITPIEAQKLIAYLDDDGMDYRLIIKAIEIAVCNAKRYLGYIEGILKRWREDNLLTLEAVEAYIRDYRDRKNKKGAVKDGYRDTSKKESGNSFEGYRPPEGKLSDEVAGLTDEELNRLIEEQGI</sequence>
<evidence type="ECO:0000259" key="3">
    <source>
        <dbReference type="Pfam" id="PF07261"/>
    </source>
</evidence>
<dbReference type="PANTHER" id="PTHR37293:SF5">
    <property type="entry name" value="DNA REPLICATION PROTEIN"/>
    <property type="match status" value="1"/>
</dbReference>
<dbReference type="SUPFAM" id="SSF158499">
    <property type="entry name" value="DnaD domain-like"/>
    <property type="match status" value="1"/>
</dbReference>
<evidence type="ECO:0000313" key="4">
    <source>
        <dbReference type="EMBL" id="WFD11986.1"/>
    </source>
</evidence>
<dbReference type="InterPro" id="IPR034829">
    <property type="entry name" value="DnaD-like_sf"/>
</dbReference>
<organism evidence="4 5">
    <name type="scientific">Tepidibacter hydrothermalis</name>
    <dbReference type="NCBI Taxonomy" id="3036126"/>
    <lineage>
        <taxon>Bacteria</taxon>
        <taxon>Bacillati</taxon>
        <taxon>Bacillota</taxon>
        <taxon>Clostridia</taxon>
        <taxon>Peptostreptococcales</taxon>
        <taxon>Peptostreptococcaceae</taxon>
        <taxon>Tepidibacter</taxon>
    </lineage>
</organism>
<dbReference type="Pfam" id="PF07261">
    <property type="entry name" value="DnaB_2"/>
    <property type="match status" value="1"/>
</dbReference>
<name>A0ABY8EGT8_9FIRM</name>